<accession>A0A1E1WJ18</accession>
<proteinExistence type="predicted"/>
<feature type="chain" id="PRO_5009115410" evidence="1">
    <location>
        <begin position="19"/>
        <end position="238"/>
    </location>
</feature>
<dbReference type="OrthoDB" id="7468414at2759"/>
<feature type="non-terminal residue" evidence="2">
    <location>
        <position position="238"/>
    </location>
</feature>
<evidence type="ECO:0000313" key="2">
    <source>
        <dbReference type="EMBL" id="JAT87010.1"/>
    </source>
</evidence>
<organism evidence="2">
    <name type="scientific">Pectinophora gossypiella</name>
    <name type="common">Cotton pink bollworm</name>
    <name type="synonym">Depressaria gossypiella</name>
    <dbReference type="NCBI Taxonomy" id="13191"/>
    <lineage>
        <taxon>Eukaryota</taxon>
        <taxon>Metazoa</taxon>
        <taxon>Ecdysozoa</taxon>
        <taxon>Arthropoda</taxon>
        <taxon>Hexapoda</taxon>
        <taxon>Insecta</taxon>
        <taxon>Pterygota</taxon>
        <taxon>Neoptera</taxon>
        <taxon>Endopterygota</taxon>
        <taxon>Lepidoptera</taxon>
        <taxon>Glossata</taxon>
        <taxon>Ditrysia</taxon>
        <taxon>Gelechioidea</taxon>
        <taxon>Gelechiidae</taxon>
        <taxon>Apatetrinae</taxon>
        <taxon>Pectinophora</taxon>
    </lineage>
</organism>
<reference evidence="2" key="1">
    <citation type="submission" date="2015-09" db="EMBL/GenBank/DDBJ databases">
        <title>De novo assembly of Pectinophora gossypiella (Pink Bollworm) gut transcriptome.</title>
        <authorList>
            <person name="Tassone E.E."/>
        </authorList>
    </citation>
    <scope>NUCLEOTIDE SEQUENCE</scope>
</reference>
<keyword evidence="1" id="KW-0732">Signal</keyword>
<sequence length="238" mass="26981">MNIKHLFFIFAIVVQVRSECDDYLKCLGELIHDFLGDNNNSTKVETRENDDNITNIPRIYDEGNSSISVFDLSEIGKSISQALTDVTTLIKDELAGMFNIEEETDVHKDIDNKTVIHVRTFGFNIIGDKDNDTSGDNITNTVQVPAVIVNNFTEFNNELNALKVEIEKNLQAELEAFISKITENDTLDWEEVTEYTSFDNHDGTNEFKRKHDIIESSTEVVKEEFNTPVTSSVTTTEN</sequence>
<dbReference type="EMBL" id="GDQN01004044">
    <property type="protein sequence ID" value="JAT87010.1"/>
    <property type="molecule type" value="Transcribed_RNA"/>
</dbReference>
<evidence type="ECO:0000256" key="1">
    <source>
        <dbReference type="SAM" id="SignalP"/>
    </source>
</evidence>
<dbReference type="AlphaFoldDB" id="A0A1E1WJ18"/>
<gene>
    <name evidence="2" type="ORF">g.5485</name>
</gene>
<protein>
    <submittedName>
        <fullName evidence="2">Uncharacterized protein</fullName>
    </submittedName>
</protein>
<feature type="signal peptide" evidence="1">
    <location>
        <begin position="1"/>
        <end position="18"/>
    </location>
</feature>
<name>A0A1E1WJ18_PECGO</name>